<evidence type="ECO:0000313" key="6">
    <source>
        <dbReference type="EMBL" id="PTG28320.1"/>
    </source>
</evidence>
<dbReference type="SUPFAM" id="SSF50129">
    <property type="entry name" value="GroES-like"/>
    <property type="match status" value="1"/>
</dbReference>
<dbReference type="PANTHER" id="PTHR48106">
    <property type="entry name" value="QUINONE OXIDOREDUCTASE PIG3-RELATED"/>
    <property type="match status" value="1"/>
</dbReference>
<comment type="caution">
    <text evidence="5">The sequence shown here is derived from an EMBL/GenBank/DDBJ whole genome shotgun (WGS) entry which is preliminary data.</text>
</comment>
<dbReference type="InterPro" id="IPR013149">
    <property type="entry name" value="ADH-like_C"/>
</dbReference>
<reference evidence="5" key="2">
    <citation type="submission" date="2018-03" db="EMBL/GenBank/DDBJ databases">
        <authorList>
            <person name="Naushad S."/>
        </authorList>
    </citation>
    <scope>NUCLEOTIDE SEQUENCE</scope>
    <source>
        <strain evidence="6">SNUC 105</strain>
        <strain evidence="7">SNUC 1363</strain>
        <strain evidence="5">SNUC 505</strain>
    </source>
</reference>
<dbReference type="Pfam" id="PF00107">
    <property type="entry name" value="ADH_zinc_N"/>
    <property type="match status" value="1"/>
</dbReference>
<dbReference type="SUPFAM" id="SSF51735">
    <property type="entry name" value="NAD(P)-binding Rossmann-fold domains"/>
    <property type="match status" value="1"/>
</dbReference>
<dbReference type="InterPro" id="IPR011032">
    <property type="entry name" value="GroES-like_sf"/>
</dbReference>
<dbReference type="InterPro" id="IPR002364">
    <property type="entry name" value="Quin_OxRdtase/zeta-crystal_CS"/>
</dbReference>
<comment type="similarity">
    <text evidence="1">Belongs to the zinc-containing alcohol dehydrogenase family. Quinone oxidoreductase subfamily.</text>
</comment>
<dbReference type="GO" id="GO:0005829">
    <property type="term" value="C:cytosol"/>
    <property type="evidence" value="ECO:0007669"/>
    <property type="project" value="TreeGrafter"/>
</dbReference>
<dbReference type="PROSITE" id="PS01162">
    <property type="entry name" value="QOR_ZETA_CRYSTAL"/>
    <property type="match status" value="1"/>
</dbReference>
<proteinExistence type="inferred from homology"/>
<dbReference type="EMBL" id="PZAO01000010">
    <property type="protein sequence ID" value="PTG69838.1"/>
    <property type="molecule type" value="Genomic_DNA"/>
</dbReference>
<organism evidence="5 10">
    <name type="scientific">Staphylococcus chromogenes</name>
    <name type="common">Staphylococcus hyicus subsp. chromogenes</name>
    <dbReference type="NCBI Taxonomy" id="46126"/>
    <lineage>
        <taxon>Bacteria</taxon>
        <taxon>Bacillati</taxon>
        <taxon>Bacillota</taxon>
        <taxon>Bacilli</taxon>
        <taxon>Bacillales</taxon>
        <taxon>Staphylococcaceae</taxon>
        <taxon>Staphylococcus</taxon>
    </lineage>
</organism>
<dbReference type="Proteomes" id="UP000242144">
    <property type="component" value="Unassembled WGS sequence"/>
</dbReference>
<dbReference type="GO" id="GO:0003960">
    <property type="term" value="F:quinone reductase (NADPH) activity"/>
    <property type="evidence" value="ECO:0007669"/>
    <property type="project" value="TreeGrafter"/>
</dbReference>
<evidence type="ECO:0000256" key="3">
    <source>
        <dbReference type="ARBA" id="ARBA00023002"/>
    </source>
</evidence>
<dbReference type="GO" id="GO:0035925">
    <property type="term" value="F:mRNA 3'-UTR AU-rich region binding"/>
    <property type="evidence" value="ECO:0007669"/>
    <property type="project" value="TreeGrafter"/>
</dbReference>
<dbReference type="InterPro" id="IPR036291">
    <property type="entry name" value="NAD(P)-bd_dom_sf"/>
</dbReference>
<dbReference type="RefSeq" id="WP_037574723.1">
    <property type="nucleotide sequence ID" value="NZ_CP133244.1"/>
</dbReference>
<evidence type="ECO:0000313" key="8">
    <source>
        <dbReference type="Proteomes" id="UP000242008"/>
    </source>
</evidence>
<evidence type="ECO:0000313" key="9">
    <source>
        <dbReference type="Proteomes" id="UP000242144"/>
    </source>
</evidence>
<keyword evidence="8" id="KW-1185">Reference proteome</keyword>
<dbReference type="InterPro" id="IPR014182">
    <property type="entry name" value="ADH_Zn_typ-1"/>
</dbReference>
<gene>
    <name evidence="6" type="ORF">BU638_04300</name>
    <name evidence="5" type="ORF">BU653_08865</name>
    <name evidence="7" type="ORF">BU676_05535</name>
</gene>
<evidence type="ECO:0000313" key="7">
    <source>
        <dbReference type="EMBL" id="PTG69838.1"/>
    </source>
</evidence>
<dbReference type="Pfam" id="PF08240">
    <property type="entry name" value="ADH_N"/>
    <property type="match status" value="1"/>
</dbReference>
<dbReference type="CDD" id="cd08252">
    <property type="entry name" value="AL_MDR"/>
    <property type="match status" value="1"/>
</dbReference>
<evidence type="ECO:0000313" key="5">
    <source>
        <dbReference type="EMBL" id="PTG12601.1"/>
    </source>
</evidence>
<dbReference type="Gene3D" id="3.40.50.720">
    <property type="entry name" value="NAD(P)-binding Rossmann-like Domain"/>
    <property type="match status" value="1"/>
</dbReference>
<dbReference type="Proteomes" id="UP000242008">
    <property type="component" value="Unassembled WGS sequence"/>
</dbReference>
<evidence type="ECO:0000256" key="2">
    <source>
        <dbReference type="ARBA" id="ARBA00022857"/>
    </source>
</evidence>
<dbReference type="EMBL" id="PZBZ01000048">
    <property type="protein sequence ID" value="PTG12601.1"/>
    <property type="molecule type" value="Genomic_DNA"/>
</dbReference>
<evidence type="ECO:0000313" key="10">
    <source>
        <dbReference type="Proteomes" id="UP000242704"/>
    </source>
</evidence>
<feature type="domain" description="Enoyl reductase (ER)" evidence="4">
    <location>
        <begin position="15"/>
        <end position="332"/>
    </location>
</feature>
<keyword evidence="2" id="KW-0521">NADP</keyword>
<accession>A0AAE5W846</accession>
<sequence length="335" mass="37533">MKAIVSTQPFELKEGNLFKEIEVTHPHPTKDEVLIKVHATGVNPVDTKTRKAPLNDAYRILGFDAAGEIVACGENVSDFHVGDRVFYAGSNQRQGANQTHQLIPTDYIARIPDDLSYEDAAALPLTALTTYETFFDVFGISKNPEDNKGKTLLIINGAGGVGSIATQIAKAYGLTVVTTAGREETKVWSLQQGADDVLNHKNSLVDEWAKTERLAPDYIFCTYDTDAYFEPMIELVQPRGHIATIVAFKEKQDLNLLKNKSITFTHEFMFERAIHQKEVKQYQTYLIDVADKLEKGQYISTRTKTLEGLSVETVYEAHEEMENQQFIGKLVIKII</sequence>
<dbReference type="PANTHER" id="PTHR48106:SF7">
    <property type="entry name" value="DEHYDROGENASE, ZINC-CONTAINING, PUTATIVE (AFU_ORTHOLOGUE AFUA_5G10220)-RELATED"/>
    <property type="match status" value="1"/>
</dbReference>
<dbReference type="SMART" id="SM00829">
    <property type="entry name" value="PKS_ER"/>
    <property type="match status" value="1"/>
</dbReference>
<dbReference type="InterPro" id="IPR013154">
    <property type="entry name" value="ADH-like_N"/>
</dbReference>
<dbReference type="GO" id="GO:0008270">
    <property type="term" value="F:zinc ion binding"/>
    <property type="evidence" value="ECO:0007669"/>
    <property type="project" value="InterPro"/>
</dbReference>
<protein>
    <submittedName>
        <fullName evidence="5">Zinc-binding alcohol dehydrogenase family protein</fullName>
    </submittedName>
</protein>
<reference evidence="8 9" key="1">
    <citation type="journal article" date="2016" name="Front. Microbiol.">
        <title>Comprehensive Phylogenetic Analysis of Bovine Non-aureus Staphylococci Species Based on Whole-Genome Sequencing.</title>
        <authorList>
            <person name="Naushad S."/>
            <person name="Barkema H.W."/>
            <person name="Luby C."/>
            <person name="Condas L.A."/>
            <person name="Nobrega D.B."/>
            <person name="Carson D.A."/>
            <person name="De Buck J."/>
        </authorList>
    </citation>
    <scope>NUCLEOTIDE SEQUENCE [LARGE SCALE GENOMIC DNA]</scope>
    <source>
        <strain evidence="6 9">SNUC 105</strain>
        <strain evidence="7 8">SNUC 1363</strain>
        <strain evidence="5 10">SNUC 505</strain>
    </source>
</reference>
<evidence type="ECO:0000259" key="4">
    <source>
        <dbReference type="SMART" id="SM00829"/>
    </source>
</evidence>
<dbReference type="Proteomes" id="UP000242704">
    <property type="component" value="Unassembled WGS sequence"/>
</dbReference>
<dbReference type="EMBL" id="PZCM01000003">
    <property type="protein sequence ID" value="PTG28320.1"/>
    <property type="molecule type" value="Genomic_DNA"/>
</dbReference>
<dbReference type="InterPro" id="IPR020843">
    <property type="entry name" value="ER"/>
</dbReference>
<dbReference type="Gene3D" id="3.90.180.10">
    <property type="entry name" value="Medium-chain alcohol dehydrogenases, catalytic domain"/>
    <property type="match status" value="1"/>
</dbReference>
<keyword evidence="3" id="KW-0560">Oxidoreductase</keyword>
<evidence type="ECO:0000256" key="1">
    <source>
        <dbReference type="ARBA" id="ARBA00010371"/>
    </source>
</evidence>
<dbReference type="GO" id="GO:0070402">
    <property type="term" value="F:NADPH binding"/>
    <property type="evidence" value="ECO:0007669"/>
    <property type="project" value="TreeGrafter"/>
</dbReference>
<name>A0AAE5W846_STACR</name>
<dbReference type="AlphaFoldDB" id="A0AAE5W846"/>